<dbReference type="Gene3D" id="3.40.50.300">
    <property type="entry name" value="P-loop containing nucleotide triphosphate hydrolases"/>
    <property type="match status" value="1"/>
</dbReference>
<dbReference type="Proteomes" id="UP001595765">
    <property type="component" value="Unassembled WGS sequence"/>
</dbReference>
<feature type="compositionally biased region" description="Basic and acidic residues" evidence="7">
    <location>
        <begin position="122"/>
        <end position="137"/>
    </location>
</feature>
<evidence type="ECO:0000256" key="1">
    <source>
        <dbReference type="ARBA" id="ARBA00004651"/>
    </source>
</evidence>
<comment type="subcellular location">
    <subcellularLocation>
        <location evidence="1">Cell membrane</location>
        <topology evidence="1">Multi-pass membrane protein</topology>
    </subcellularLocation>
</comment>
<dbReference type="RefSeq" id="WP_386424404.1">
    <property type="nucleotide sequence ID" value="NZ_JBHSBB010000001.1"/>
</dbReference>
<comment type="caution">
    <text evidence="8">The sequence shown here is derived from an EMBL/GenBank/DDBJ whole genome shotgun (WGS) entry which is preliminary data.</text>
</comment>
<dbReference type="Pfam" id="PF02534">
    <property type="entry name" value="T4SS-DNA_transf"/>
    <property type="match status" value="1"/>
</dbReference>
<keyword evidence="3" id="KW-1003">Cell membrane</keyword>
<evidence type="ECO:0000256" key="5">
    <source>
        <dbReference type="ARBA" id="ARBA00022989"/>
    </source>
</evidence>
<dbReference type="SUPFAM" id="SSF50494">
    <property type="entry name" value="Trypsin-like serine proteases"/>
    <property type="match status" value="1"/>
</dbReference>
<keyword evidence="5" id="KW-1133">Transmembrane helix</keyword>
<feature type="region of interest" description="Disordered" evidence="7">
    <location>
        <begin position="120"/>
        <end position="140"/>
    </location>
</feature>
<keyword evidence="6" id="KW-0472">Membrane</keyword>
<feature type="region of interest" description="Disordered" evidence="7">
    <location>
        <begin position="484"/>
        <end position="505"/>
    </location>
</feature>
<comment type="similarity">
    <text evidence="2">Belongs to the VirD4/TraG family.</text>
</comment>
<keyword evidence="9" id="KW-1185">Reference proteome</keyword>
<dbReference type="SUPFAM" id="SSF52540">
    <property type="entry name" value="P-loop containing nucleoside triphosphate hydrolases"/>
    <property type="match status" value="1"/>
</dbReference>
<dbReference type="PANTHER" id="PTHR37937:SF1">
    <property type="entry name" value="CONJUGATIVE TRANSFER: DNA TRANSPORT"/>
    <property type="match status" value="1"/>
</dbReference>
<dbReference type="PANTHER" id="PTHR37937">
    <property type="entry name" value="CONJUGATIVE TRANSFER: DNA TRANSPORT"/>
    <property type="match status" value="1"/>
</dbReference>
<keyword evidence="4" id="KW-0812">Transmembrane</keyword>
<evidence type="ECO:0000256" key="2">
    <source>
        <dbReference type="ARBA" id="ARBA00008806"/>
    </source>
</evidence>
<proteinExistence type="inferred from homology"/>
<accession>A0ABV8HCP1</accession>
<dbReference type="InterPro" id="IPR043504">
    <property type="entry name" value="Peptidase_S1_PA_chymotrypsin"/>
</dbReference>
<dbReference type="InterPro" id="IPR011990">
    <property type="entry name" value="TPR-like_helical_dom_sf"/>
</dbReference>
<evidence type="ECO:0000313" key="8">
    <source>
        <dbReference type="EMBL" id="MFC4029855.1"/>
    </source>
</evidence>
<feature type="compositionally biased region" description="Low complexity" evidence="7">
    <location>
        <begin position="494"/>
        <end position="505"/>
    </location>
</feature>
<gene>
    <name evidence="8" type="ORF">ACFO3J_00050</name>
</gene>
<dbReference type="InterPro" id="IPR027417">
    <property type="entry name" value="P-loop_NTPase"/>
</dbReference>
<evidence type="ECO:0000313" key="9">
    <source>
        <dbReference type="Proteomes" id="UP001595765"/>
    </source>
</evidence>
<dbReference type="EMBL" id="JBHSBB010000001">
    <property type="protein sequence ID" value="MFC4029855.1"/>
    <property type="molecule type" value="Genomic_DNA"/>
</dbReference>
<evidence type="ECO:0000256" key="7">
    <source>
        <dbReference type="SAM" id="MobiDB-lite"/>
    </source>
</evidence>
<dbReference type="InterPro" id="IPR003688">
    <property type="entry name" value="TraG/VirD4"/>
</dbReference>
<organism evidence="8 9">
    <name type="scientific">Streptomyces polygonati</name>
    <dbReference type="NCBI Taxonomy" id="1617087"/>
    <lineage>
        <taxon>Bacteria</taxon>
        <taxon>Bacillati</taxon>
        <taxon>Actinomycetota</taxon>
        <taxon>Actinomycetes</taxon>
        <taxon>Kitasatosporales</taxon>
        <taxon>Streptomycetaceae</taxon>
        <taxon>Streptomyces</taxon>
    </lineage>
</organism>
<reference evidence="9" key="1">
    <citation type="journal article" date="2019" name="Int. J. Syst. Evol. Microbiol.">
        <title>The Global Catalogue of Microorganisms (GCM) 10K type strain sequencing project: providing services to taxonomists for standard genome sequencing and annotation.</title>
        <authorList>
            <consortium name="The Broad Institute Genomics Platform"/>
            <consortium name="The Broad Institute Genome Sequencing Center for Infectious Disease"/>
            <person name="Wu L."/>
            <person name="Ma J."/>
        </authorList>
    </citation>
    <scope>NUCLEOTIDE SEQUENCE [LARGE SCALE GENOMIC DNA]</scope>
    <source>
        <strain evidence="9">CGMCC 4.7237</strain>
    </source>
</reference>
<evidence type="ECO:0000256" key="4">
    <source>
        <dbReference type="ARBA" id="ARBA00022692"/>
    </source>
</evidence>
<dbReference type="Gene3D" id="1.25.40.10">
    <property type="entry name" value="Tetratricopeptide repeat domain"/>
    <property type="match status" value="1"/>
</dbReference>
<evidence type="ECO:0000256" key="3">
    <source>
        <dbReference type="ARBA" id="ARBA00022475"/>
    </source>
</evidence>
<name>A0ABV8HCP1_9ACTN</name>
<dbReference type="CDD" id="cd01127">
    <property type="entry name" value="TrwB_TraG_TraD_VirD4"/>
    <property type="match status" value="1"/>
</dbReference>
<dbReference type="InterPro" id="IPR009003">
    <property type="entry name" value="Peptidase_S1_PA"/>
</dbReference>
<evidence type="ECO:0000256" key="6">
    <source>
        <dbReference type="ARBA" id="ARBA00023136"/>
    </source>
</evidence>
<sequence length="1689" mass="180825">MSDSTGAPDLDRVVEIESVGGDGTRSSRGTGYAIAPGVVLTAAHVVREALTRPHDVRVRQASRTRDEDWATASSVVLAATAGLDVAVVLLPEEWGAGAPQPAARLDIAAPVPFHACGFPHASRADEGGDAEARRGVETARGTVQPAVREALLLLDVQSATPAPRPRSADGQARTGWAGLSGAALFGPDHSFLGVVVRTNVRYAGVRLHAVPVDRLLEDAAISPHLPASWRDDGPRRVSHHVTLRVGSRYRFRLRSPQRRSWPAGSPRRSPATLLAAAFEVVPYIPRREPQRWLEEWCADEQEVSYAVLSGDGGAGKSRLAAELCALMADQGWVSGVADPVSAGQGGQDDVLAADLGSSLLLVLDYADHQQRDVEQLLTGTVAAGSRKVRILALVRDGAAFARRLAAELGQGDEEAAARRQLSLADAGLPLAERELHYRTARTHFAAALGLGTPPDPGERAMESAAAALPTPLLVHARALLDLLEDVPDGPPPDSAAGTTPAGSTAADAIEAGTPARGASEQVLSALLRREDRRFWKAGFEDLLPSWRARYAVFAVSTLVGARSEAEAVGALVGAAPLRGWTEERRYELVERMRDLYGGRQLPVVEPDLLGEQLISETLIAEDALVRVLDHAASAGQRSHALEVLLRMCGSPVGSVGPRARAALDALLRQRVGELVEQAATAGPSDAHASPDALSLPSRLASAFDEVAFVWTPSAAQRAIDRLPSGSVFQPLAAAIYHSASRASATTASYAEAAVLEAKAATALTAAGRPDDAQGPLQQAHVYLAMAPSHVANQTLARILSAGSIVNTATSRTRVAVSDALRAVEIAEGITRDGSGAHDDLLLESRYSLALAYGAATRYPEATATARLACEEIGAADSDTRLRVRALYAYMLFAGGDVEQAIAVVTEGVEQIETAGARSEEANLARLLLTQAVYLTILSRLDEAQRCFLRAERISESLAASGDELMLLLRAQVKLSGATVAATSEDSDTAELLAQQGSDGLYTLYTLSPDVYGPMYALAEGTYSRTLTAAGHVDDALQAAQRGIDATWRGFADRPAAFLTCLVELTVALANAYAADDAWDKAAEAVDQVYARIRRLDPVVVPEAGQACAYLLRCLTDIEIAAGTSDRGVSTARRAVDAYADLARGTDFPGYLLLLIGARLLLVQALSTADRDNEAIAEADLALADAERLVGLAPNDQTRRVLAQARVLVAEGHRFRGDSVSAVAFLRQALDEFVLDHETAVDRNDREILRQTIHEIEFPDEHAADDSTPPEGMADLTPGQHRVVLGRWRDSEIAARAFRPVLVLGPQRSRKTTGLVIPTLLEWQGPALVTSVRSDVAMATIAHRSRFGRTWVFEPTGELFSGGSAVTTWNPLEGCERFDHAVAMAHALTESAHTGAQMERDRFWFDQASLLIQPLLHAAALSRMTMEAVSRWLRTEARAEVQARLLLSPFPEAEQLFQAFSVMADVTRSGVYATARSVLRAYESGAVRRASRTGFSVQDFLDGPNTLYLCAPPEEQEMLAPIFTALVRNVINEAYRRQGGHPDLLLLLDEAGNIAPVEHLDTIATTAAGTGIQLVTVFHDFAQLTATYGEATAQSIVNNHSALLVLPGNRDPRTMDLVDRILADEAAGMRRRRSVRQLKPGTAICVYEHLPVEDIVLRSSTYDPQLLAISRSQLRDDGSDPTADLLVERR</sequence>
<dbReference type="Gene3D" id="2.40.10.10">
    <property type="entry name" value="Trypsin-like serine proteases"/>
    <property type="match status" value="1"/>
</dbReference>
<dbReference type="InterPro" id="IPR051539">
    <property type="entry name" value="T4SS-coupling_protein"/>
</dbReference>
<protein>
    <submittedName>
        <fullName evidence="8">Type IV secretory system conjugative DNA transfer family protein</fullName>
    </submittedName>
</protein>